<dbReference type="GO" id="GO:0046872">
    <property type="term" value="F:metal ion binding"/>
    <property type="evidence" value="ECO:0007669"/>
    <property type="project" value="UniProtKB-KW"/>
</dbReference>
<dbReference type="RefSeq" id="WP_146921891.1">
    <property type="nucleotide sequence ID" value="NZ_CP042430.1"/>
</dbReference>
<dbReference type="InterPro" id="IPR006158">
    <property type="entry name" value="Cobalamin-bd"/>
</dbReference>
<protein>
    <submittedName>
        <fullName evidence="7">Methylmalonyl-CoA mutase</fullName>
    </submittedName>
</protein>
<evidence type="ECO:0000259" key="6">
    <source>
        <dbReference type="PROSITE" id="PS51332"/>
    </source>
</evidence>
<evidence type="ECO:0000256" key="3">
    <source>
        <dbReference type="ARBA" id="ARBA00022723"/>
    </source>
</evidence>
<evidence type="ECO:0000256" key="1">
    <source>
        <dbReference type="ARBA" id="ARBA00001922"/>
    </source>
</evidence>
<dbReference type="KEGG" id="bsol:FSW04_19425"/>
<reference evidence="7 8" key="1">
    <citation type="journal article" date="2018" name="J. Microbiol.">
        <title>Baekduia soli gen. nov., sp. nov., a novel bacterium isolated from the soil of Baekdu Mountain and proposal of a novel family name, Baekduiaceae fam. nov.</title>
        <authorList>
            <person name="An D.S."/>
            <person name="Siddiqi M.Z."/>
            <person name="Kim K.H."/>
            <person name="Yu H.S."/>
            <person name="Im W.T."/>
        </authorList>
    </citation>
    <scope>NUCLEOTIDE SEQUENCE [LARGE SCALE GENOMIC DNA]</scope>
    <source>
        <strain evidence="7 8">BR7-21</strain>
    </source>
</reference>
<dbReference type="OrthoDB" id="9788468at2"/>
<dbReference type="GO" id="GO:0031419">
    <property type="term" value="F:cobalamin binding"/>
    <property type="evidence" value="ECO:0007669"/>
    <property type="project" value="UniProtKB-KW"/>
</dbReference>
<dbReference type="InterPro" id="IPR006159">
    <property type="entry name" value="Acid_CoA_mut_C"/>
</dbReference>
<feature type="domain" description="B12-binding" evidence="6">
    <location>
        <begin position="6"/>
        <end position="136"/>
    </location>
</feature>
<organism evidence="7 8">
    <name type="scientific">Baekduia soli</name>
    <dbReference type="NCBI Taxonomy" id="496014"/>
    <lineage>
        <taxon>Bacteria</taxon>
        <taxon>Bacillati</taxon>
        <taxon>Actinomycetota</taxon>
        <taxon>Thermoleophilia</taxon>
        <taxon>Solirubrobacterales</taxon>
        <taxon>Baekduiaceae</taxon>
        <taxon>Baekduia</taxon>
    </lineage>
</organism>
<keyword evidence="5" id="KW-0170">Cobalt</keyword>
<gene>
    <name evidence="7" type="ORF">FSW04_19425</name>
</gene>
<dbReference type="SUPFAM" id="SSF52242">
    <property type="entry name" value="Cobalamin (vitamin B12)-binding domain"/>
    <property type="match status" value="1"/>
</dbReference>
<keyword evidence="3" id="KW-0479">Metal-binding</keyword>
<evidence type="ECO:0000313" key="7">
    <source>
        <dbReference type="EMBL" id="QEC49525.1"/>
    </source>
</evidence>
<dbReference type="Pfam" id="PF02310">
    <property type="entry name" value="B12-binding"/>
    <property type="match status" value="1"/>
</dbReference>
<evidence type="ECO:0000256" key="2">
    <source>
        <dbReference type="ARBA" id="ARBA00022628"/>
    </source>
</evidence>
<dbReference type="Gene3D" id="3.40.50.280">
    <property type="entry name" value="Cobalamin-binding domain"/>
    <property type="match status" value="1"/>
</dbReference>
<evidence type="ECO:0000256" key="5">
    <source>
        <dbReference type="ARBA" id="ARBA00023285"/>
    </source>
</evidence>
<dbReference type="GO" id="GO:0016853">
    <property type="term" value="F:isomerase activity"/>
    <property type="evidence" value="ECO:0007669"/>
    <property type="project" value="UniProtKB-KW"/>
</dbReference>
<dbReference type="PROSITE" id="PS51332">
    <property type="entry name" value="B12_BINDING"/>
    <property type="match status" value="1"/>
</dbReference>
<keyword evidence="8" id="KW-1185">Reference proteome</keyword>
<accession>A0A5B8U949</accession>
<keyword evidence="2" id="KW-0846">Cobalamin</keyword>
<sequence length="142" mass="15147">MSAPARIRVLVTVLGLDQHEAGALAVVRMLRDAGMEVIYTGRFNTPETIAEVALQEDVQVVGVSAHSWEFLYYAPDLFERLGAADPPIPIVVGGSVVTEGDTRAVTAQGLHVVRPGAPEAEIVATFQRLARGEAPRPEAAAY</sequence>
<dbReference type="AlphaFoldDB" id="A0A5B8U949"/>
<dbReference type="PANTHER" id="PTHR48101">
    <property type="entry name" value="METHYLMALONYL-COA MUTASE, MITOCHONDRIAL-RELATED"/>
    <property type="match status" value="1"/>
</dbReference>
<dbReference type="PANTHER" id="PTHR48101:SF1">
    <property type="entry name" value="METHYLMALONYL-COA MUTASE, LARGE SUBUNIT"/>
    <property type="match status" value="1"/>
</dbReference>
<evidence type="ECO:0000313" key="8">
    <source>
        <dbReference type="Proteomes" id="UP000321805"/>
    </source>
</evidence>
<dbReference type="NCBIfam" id="TIGR00640">
    <property type="entry name" value="acid_CoA_mut_C"/>
    <property type="match status" value="1"/>
</dbReference>
<evidence type="ECO:0000256" key="4">
    <source>
        <dbReference type="ARBA" id="ARBA00023235"/>
    </source>
</evidence>
<dbReference type="Proteomes" id="UP000321805">
    <property type="component" value="Chromosome"/>
</dbReference>
<dbReference type="EMBL" id="CP042430">
    <property type="protein sequence ID" value="QEC49525.1"/>
    <property type="molecule type" value="Genomic_DNA"/>
</dbReference>
<name>A0A5B8U949_9ACTN</name>
<dbReference type="InterPro" id="IPR036724">
    <property type="entry name" value="Cobalamin-bd_sf"/>
</dbReference>
<proteinExistence type="predicted"/>
<keyword evidence="4" id="KW-0413">Isomerase</keyword>
<comment type="cofactor">
    <cofactor evidence="1">
        <name>adenosylcob(III)alamin</name>
        <dbReference type="ChEBI" id="CHEBI:18408"/>
    </cofactor>
</comment>